<accession>A0A133NJ88</accession>
<evidence type="ECO:0000313" key="1">
    <source>
        <dbReference type="EMBL" id="KXA16349.1"/>
    </source>
</evidence>
<name>A0A133NJ88_9FUSO</name>
<dbReference type="STRING" id="134605.HMPREF3206_00420"/>
<keyword evidence="2" id="KW-1185">Reference proteome</keyword>
<dbReference type="Proteomes" id="UP000070617">
    <property type="component" value="Unassembled WGS sequence"/>
</dbReference>
<dbReference type="RefSeq" id="WP_043576463.1">
    <property type="nucleotide sequence ID" value="NZ_KQ956515.1"/>
</dbReference>
<dbReference type="PATRIC" id="fig|134605.3.peg.422"/>
<comment type="caution">
    <text evidence="1">The sequence shown here is derived from an EMBL/GenBank/DDBJ whole genome shotgun (WGS) entry which is preliminary data.</text>
</comment>
<dbReference type="EMBL" id="LRPX01000014">
    <property type="protein sequence ID" value="KXA16349.1"/>
    <property type="molecule type" value="Genomic_DNA"/>
</dbReference>
<proteinExistence type="predicted"/>
<sequence>MNCENILIEKLEYQDSMLYVYYYFCSNDRRIKKILKFKNVKKFSHHFSHDYLNLMDEFSELREETGNEFFFKIFYRNKKRKKIYIFDQIDAFVIIEFNKEKKWNYREQKK</sequence>
<organism evidence="1 2">
    <name type="scientific">Fusobacterium equinum</name>
    <dbReference type="NCBI Taxonomy" id="134605"/>
    <lineage>
        <taxon>Bacteria</taxon>
        <taxon>Fusobacteriati</taxon>
        <taxon>Fusobacteriota</taxon>
        <taxon>Fusobacteriia</taxon>
        <taxon>Fusobacteriales</taxon>
        <taxon>Fusobacteriaceae</taxon>
        <taxon>Fusobacterium</taxon>
    </lineage>
</organism>
<dbReference type="AlphaFoldDB" id="A0A133NJ88"/>
<gene>
    <name evidence="1" type="ORF">HMPREF3206_00420</name>
</gene>
<evidence type="ECO:0000313" key="2">
    <source>
        <dbReference type="Proteomes" id="UP000070617"/>
    </source>
</evidence>
<reference evidence="2" key="1">
    <citation type="submission" date="2016-01" db="EMBL/GenBank/DDBJ databases">
        <authorList>
            <person name="Mitreva M."/>
            <person name="Pepin K.H."/>
            <person name="Mihindukulasuriya K.A."/>
            <person name="Fulton R."/>
            <person name="Fronick C."/>
            <person name="O'Laughlin M."/>
            <person name="Miner T."/>
            <person name="Herter B."/>
            <person name="Rosa B.A."/>
            <person name="Cordes M."/>
            <person name="Tomlinson C."/>
            <person name="Wollam A."/>
            <person name="Palsikar V.B."/>
            <person name="Mardis E.R."/>
            <person name="Wilson R.K."/>
        </authorList>
    </citation>
    <scope>NUCLEOTIDE SEQUENCE [LARGE SCALE GENOMIC DNA]</scope>
    <source>
        <strain evidence="2">CMW8396</strain>
    </source>
</reference>
<protein>
    <submittedName>
        <fullName evidence="1">Uncharacterized protein</fullName>
    </submittedName>
</protein>